<keyword evidence="2" id="KW-0238">DNA-binding</keyword>
<dbReference type="PROSITE" id="PS50995">
    <property type="entry name" value="HTH_MARR_2"/>
    <property type="match status" value="1"/>
</dbReference>
<dbReference type="InterPro" id="IPR036388">
    <property type="entry name" value="WH-like_DNA-bd_sf"/>
</dbReference>
<dbReference type="Pfam" id="PF01047">
    <property type="entry name" value="MarR"/>
    <property type="match status" value="1"/>
</dbReference>
<evidence type="ECO:0000313" key="6">
    <source>
        <dbReference type="Proteomes" id="UP001198565"/>
    </source>
</evidence>
<dbReference type="PROSITE" id="PS01117">
    <property type="entry name" value="HTH_MARR_1"/>
    <property type="match status" value="1"/>
</dbReference>
<dbReference type="PANTHER" id="PTHR33164">
    <property type="entry name" value="TRANSCRIPTIONAL REGULATOR, MARR FAMILY"/>
    <property type="match status" value="1"/>
</dbReference>
<dbReference type="InterPro" id="IPR039422">
    <property type="entry name" value="MarR/SlyA-like"/>
</dbReference>
<protein>
    <submittedName>
        <fullName evidence="5">MarR family transcriptional regulator</fullName>
    </submittedName>
</protein>
<dbReference type="InterPro" id="IPR023187">
    <property type="entry name" value="Tscrpt_reg_MarR-type_CS"/>
</dbReference>
<keyword evidence="1" id="KW-0805">Transcription regulation</keyword>
<dbReference type="InterPro" id="IPR036390">
    <property type="entry name" value="WH_DNA-bd_sf"/>
</dbReference>
<dbReference type="Proteomes" id="UP001198565">
    <property type="component" value="Unassembled WGS sequence"/>
</dbReference>
<evidence type="ECO:0000256" key="3">
    <source>
        <dbReference type="ARBA" id="ARBA00023163"/>
    </source>
</evidence>
<evidence type="ECO:0000313" key="5">
    <source>
        <dbReference type="EMBL" id="MBY8885525.1"/>
    </source>
</evidence>
<dbReference type="PANTHER" id="PTHR33164:SF104">
    <property type="entry name" value="TRANSCRIPTIONAL REGULATORY PROTEIN"/>
    <property type="match status" value="1"/>
</dbReference>
<dbReference type="Gene3D" id="1.10.10.10">
    <property type="entry name" value="Winged helix-like DNA-binding domain superfamily/Winged helix DNA-binding domain"/>
    <property type="match status" value="1"/>
</dbReference>
<evidence type="ECO:0000256" key="1">
    <source>
        <dbReference type="ARBA" id="ARBA00023015"/>
    </source>
</evidence>
<evidence type="ECO:0000259" key="4">
    <source>
        <dbReference type="PROSITE" id="PS50995"/>
    </source>
</evidence>
<accession>A0ABS7QT08</accession>
<keyword evidence="3" id="KW-0804">Transcription</keyword>
<reference evidence="5 6" key="1">
    <citation type="submission" date="2021-08" db="EMBL/GenBank/DDBJ databases">
        <title>Streptomyces sp. PTM05 isolated from lichen.</title>
        <authorList>
            <person name="Somphong A."/>
            <person name="Phongsopitanun W."/>
            <person name="Tanasupawat S."/>
        </authorList>
    </citation>
    <scope>NUCLEOTIDE SEQUENCE [LARGE SCALE GENOMIC DNA]</scope>
    <source>
        <strain evidence="5 6">Ptm05</strain>
    </source>
</reference>
<comment type="caution">
    <text evidence="5">The sequence shown here is derived from an EMBL/GenBank/DDBJ whole genome shotgun (WGS) entry which is preliminary data.</text>
</comment>
<proteinExistence type="predicted"/>
<dbReference type="EMBL" id="JAINVZ010000006">
    <property type="protein sequence ID" value="MBY8885525.1"/>
    <property type="molecule type" value="Genomic_DNA"/>
</dbReference>
<dbReference type="InterPro" id="IPR000835">
    <property type="entry name" value="HTH_MarR-typ"/>
</dbReference>
<gene>
    <name evidence="5" type="ORF">K7472_11780</name>
</gene>
<dbReference type="SMART" id="SM00347">
    <property type="entry name" value="HTH_MARR"/>
    <property type="match status" value="1"/>
</dbReference>
<dbReference type="SUPFAM" id="SSF46785">
    <property type="entry name" value="Winged helix' DNA-binding domain"/>
    <property type="match status" value="1"/>
</dbReference>
<feature type="domain" description="HTH marR-type" evidence="4">
    <location>
        <begin position="12"/>
        <end position="150"/>
    </location>
</feature>
<keyword evidence="6" id="KW-1185">Reference proteome</keyword>
<name>A0ABS7QT08_9ACTN</name>
<dbReference type="PRINTS" id="PR00598">
    <property type="entry name" value="HTHMARR"/>
</dbReference>
<sequence>MTGLHTDAQLQAKALAYRLRRVAHRLETEMRRELAPHGIELWELELLACLRRAPGHRLTAGELTGHLQLTSGAVTNRVGRLEAKGWLTRTLHPGDRRSVLVALTAEGRERAERVFATKTDTETRLLSTLPPDRQRTLNDELRTLLLELEGPDGEASDHG</sequence>
<organism evidence="5 6">
    <name type="scientific">Streptantibioticus parmotrematis</name>
    <dbReference type="NCBI Taxonomy" id="2873249"/>
    <lineage>
        <taxon>Bacteria</taxon>
        <taxon>Bacillati</taxon>
        <taxon>Actinomycetota</taxon>
        <taxon>Actinomycetes</taxon>
        <taxon>Kitasatosporales</taxon>
        <taxon>Streptomycetaceae</taxon>
        <taxon>Streptantibioticus</taxon>
    </lineage>
</organism>
<evidence type="ECO:0000256" key="2">
    <source>
        <dbReference type="ARBA" id="ARBA00023125"/>
    </source>
</evidence>